<reference evidence="1" key="1">
    <citation type="journal article" date="2022" name="bioRxiv">
        <title>Sequencing and chromosome-scale assembly of the giantPleurodeles waltlgenome.</title>
        <authorList>
            <person name="Brown T."/>
            <person name="Elewa A."/>
            <person name="Iarovenko S."/>
            <person name="Subramanian E."/>
            <person name="Araus A.J."/>
            <person name="Petzold A."/>
            <person name="Susuki M."/>
            <person name="Suzuki K.-i.T."/>
            <person name="Hayashi T."/>
            <person name="Toyoda A."/>
            <person name="Oliveira C."/>
            <person name="Osipova E."/>
            <person name="Leigh N.D."/>
            <person name="Simon A."/>
            <person name="Yun M.H."/>
        </authorList>
    </citation>
    <scope>NUCLEOTIDE SEQUENCE</scope>
    <source>
        <strain evidence="1">20211129_DDA</strain>
        <tissue evidence="1">Liver</tissue>
    </source>
</reference>
<organism evidence="1 2">
    <name type="scientific">Pleurodeles waltl</name>
    <name type="common">Iberian ribbed newt</name>
    <dbReference type="NCBI Taxonomy" id="8319"/>
    <lineage>
        <taxon>Eukaryota</taxon>
        <taxon>Metazoa</taxon>
        <taxon>Chordata</taxon>
        <taxon>Craniata</taxon>
        <taxon>Vertebrata</taxon>
        <taxon>Euteleostomi</taxon>
        <taxon>Amphibia</taxon>
        <taxon>Batrachia</taxon>
        <taxon>Caudata</taxon>
        <taxon>Salamandroidea</taxon>
        <taxon>Salamandridae</taxon>
        <taxon>Pleurodelinae</taxon>
        <taxon>Pleurodeles</taxon>
    </lineage>
</organism>
<dbReference type="AlphaFoldDB" id="A0AAV7QUC8"/>
<comment type="caution">
    <text evidence="1">The sequence shown here is derived from an EMBL/GenBank/DDBJ whole genome shotgun (WGS) entry which is preliminary data.</text>
</comment>
<keyword evidence="2" id="KW-1185">Reference proteome</keyword>
<evidence type="ECO:0000313" key="1">
    <source>
        <dbReference type="EMBL" id="KAJ1144104.1"/>
    </source>
</evidence>
<proteinExistence type="predicted"/>
<gene>
    <name evidence="1" type="ORF">NDU88_010406</name>
</gene>
<dbReference type="Proteomes" id="UP001066276">
    <property type="component" value="Chromosome 6"/>
</dbReference>
<accession>A0AAV7QUC8</accession>
<sequence>MLCALRSSSNLHAPCHTTNWRRGKLMLLPIPDAFLAPRWLCRLPIPETPLHLCGIVGVCRSQLYPVSLCYTSGYRTPLHPLEGLAGVHGTVVADPCTEGGALIAASRQCPGWIAAPNRRGRSSHHQDDARLPGGVLLRPIASLPGDAHRHA</sequence>
<protein>
    <submittedName>
        <fullName evidence="1">Uncharacterized protein</fullName>
    </submittedName>
</protein>
<dbReference type="EMBL" id="JANPWB010000010">
    <property type="protein sequence ID" value="KAJ1144104.1"/>
    <property type="molecule type" value="Genomic_DNA"/>
</dbReference>
<evidence type="ECO:0000313" key="2">
    <source>
        <dbReference type="Proteomes" id="UP001066276"/>
    </source>
</evidence>
<name>A0AAV7QUC8_PLEWA</name>